<dbReference type="PANTHER" id="PTHR31170:SF25">
    <property type="entry name" value="BNAA09G04570D PROTEIN"/>
    <property type="match status" value="1"/>
</dbReference>
<dbReference type="PANTHER" id="PTHR31170">
    <property type="entry name" value="BNAC04G53230D PROTEIN"/>
    <property type="match status" value="1"/>
</dbReference>
<dbReference type="Pfam" id="PF03140">
    <property type="entry name" value="DUF247"/>
    <property type="match status" value="1"/>
</dbReference>
<proteinExistence type="predicted"/>
<keyword evidence="1" id="KW-1133">Transmembrane helix</keyword>
<sequence length="497" mass="57057">MASEGEEHVPLARVRVEDSLLKDMKGMLQLLDSTPEKEEPCTIYRVLPSVRDEHAKDYEPKIVSIGPFHHKNDPDQPMEKLKWRYLQDLLDRTRDNNMLQKYVDKVRELEPRAREQYAEPVEPDSDAFVKMMVVDGSFVVEFLIKMYYVEKERRKLDAVNWNLPLLRNDLLLLENQIPFLVLESLFEVSDFGDLLPDLGEEDDDDVPVTLLKLAISYITKDKFECLPSASDPSLVHHLLHLYHLSLLPTPPEPPVARSCCHTMVHMVKKVKALASGSFLWLLSSLLHCRIPLDCCEGERALDDEESVRAPRVIPSVTELKESGVEFKKKTNAGSLLDVVFRDGVLEIPVLAIQERTPPLFRNLIAFEQCCPASGSHFTCYAAFLNNLVDTPGDVAILKERGVIESKLGQDEEVADLFHKLGKGAYLDFEDHYLVELFKEVRRYHEFEHHRWRAKLMHDYFGNPWAIISLVAAVILLVVTVLQTFYTMYAYYHPPSKS</sequence>
<keyword evidence="1" id="KW-0812">Transmembrane</keyword>
<reference evidence="2" key="1">
    <citation type="journal article" date="2023" name="GigaByte">
        <title>Genome assembly of the bearded iris, Iris pallida Lam.</title>
        <authorList>
            <person name="Bruccoleri R.E."/>
            <person name="Oakeley E.J."/>
            <person name="Faust A.M.E."/>
            <person name="Altorfer M."/>
            <person name="Dessus-Babus S."/>
            <person name="Burckhardt D."/>
            <person name="Oertli M."/>
            <person name="Naumann U."/>
            <person name="Petersen F."/>
            <person name="Wong J."/>
        </authorList>
    </citation>
    <scope>NUCLEOTIDE SEQUENCE</scope>
    <source>
        <strain evidence="2">GSM-AAB239-AS_SAM_17_03QT</strain>
    </source>
</reference>
<dbReference type="InterPro" id="IPR004158">
    <property type="entry name" value="DUF247_pln"/>
</dbReference>
<keyword evidence="1" id="KW-0472">Membrane</keyword>
<dbReference type="EMBL" id="JANAVB010042420">
    <property type="protein sequence ID" value="KAJ6794131.1"/>
    <property type="molecule type" value="Genomic_DNA"/>
</dbReference>
<dbReference type="Proteomes" id="UP001140949">
    <property type="component" value="Unassembled WGS sequence"/>
</dbReference>
<evidence type="ECO:0000313" key="2">
    <source>
        <dbReference type="EMBL" id="KAJ6794131.1"/>
    </source>
</evidence>
<protein>
    <submittedName>
        <fullName evidence="2">UPF0481 protein-like</fullName>
    </submittedName>
</protein>
<reference evidence="2" key="2">
    <citation type="submission" date="2023-04" db="EMBL/GenBank/DDBJ databases">
        <authorList>
            <person name="Bruccoleri R.E."/>
            <person name="Oakeley E.J."/>
            <person name="Faust A.-M."/>
            <person name="Dessus-Babus S."/>
            <person name="Altorfer M."/>
            <person name="Burckhardt D."/>
            <person name="Oertli M."/>
            <person name="Naumann U."/>
            <person name="Petersen F."/>
            <person name="Wong J."/>
        </authorList>
    </citation>
    <scope>NUCLEOTIDE SEQUENCE</scope>
    <source>
        <strain evidence="2">GSM-AAB239-AS_SAM_17_03QT</strain>
        <tissue evidence="2">Leaf</tissue>
    </source>
</reference>
<accession>A0AAX6DQV9</accession>
<keyword evidence="3" id="KW-1185">Reference proteome</keyword>
<evidence type="ECO:0000256" key="1">
    <source>
        <dbReference type="SAM" id="Phobius"/>
    </source>
</evidence>
<evidence type="ECO:0000313" key="3">
    <source>
        <dbReference type="Proteomes" id="UP001140949"/>
    </source>
</evidence>
<gene>
    <name evidence="2" type="ORF">M6B38_230985</name>
</gene>
<feature type="transmembrane region" description="Helical" evidence="1">
    <location>
        <begin position="464"/>
        <end position="491"/>
    </location>
</feature>
<organism evidence="2 3">
    <name type="scientific">Iris pallida</name>
    <name type="common">Sweet iris</name>
    <dbReference type="NCBI Taxonomy" id="29817"/>
    <lineage>
        <taxon>Eukaryota</taxon>
        <taxon>Viridiplantae</taxon>
        <taxon>Streptophyta</taxon>
        <taxon>Embryophyta</taxon>
        <taxon>Tracheophyta</taxon>
        <taxon>Spermatophyta</taxon>
        <taxon>Magnoliopsida</taxon>
        <taxon>Liliopsida</taxon>
        <taxon>Asparagales</taxon>
        <taxon>Iridaceae</taxon>
        <taxon>Iridoideae</taxon>
        <taxon>Irideae</taxon>
        <taxon>Iris</taxon>
    </lineage>
</organism>
<dbReference type="AlphaFoldDB" id="A0AAX6DQV9"/>
<comment type="caution">
    <text evidence="2">The sequence shown here is derived from an EMBL/GenBank/DDBJ whole genome shotgun (WGS) entry which is preliminary data.</text>
</comment>
<name>A0AAX6DQV9_IRIPA</name>